<evidence type="ECO:0000256" key="2">
    <source>
        <dbReference type="SAM" id="Phobius"/>
    </source>
</evidence>
<organism evidence="3 4">
    <name type="scientific">Musa balbisiana</name>
    <name type="common">Banana</name>
    <dbReference type="NCBI Taxonomy" id="52838"/>
    <lineage>
        <taxon>Eukaryota</taxon>
        <taxon>Viridiplantae</taxon>
        <taxon>Streptophyta</taxon>
        <taxon>Embryophyta</taxon>
        <taxon>Tracheophyta</taxon>
        <taxon>Spermatophyta</taxon>
        <taxon>Magnoliopsida</taxon>
        <taxon>Liliopsida</taxon>
        <taxon>Zingiberales</taxon>
        <taxon>Musaceae</taxon>
        <taxon>Musa</taxon>
    </lineage>
</organism>
<evidence type="ECO:0000256" key="1">
    <source>
        <dbReference type="SAM" id="MobiDB-lite"/>
    </source>
</evidence>
<dbReference type="EMBL" id="PYDT01000008">
    <property type="protein sequence ID" value="THU53400.1"/>
    <property type="molecule type" value="Genomic_DNA"/>
</dbReference>
<dbReference type="AlphaFoldDB" id="A0A4S8IWY1"/>
<feature type="region of interest" description="Disordered" evidence="1">
    <location>
        <begin position="140"/>
        <end position="179"/>
    </location>
</feature>
<keyword evidence="2" id="KW-1133">Transmembrane helix</keyword>
<feature type="compositionally biased region" description="Basic and acidic residues" evidence="1">
    <location>
        <begin position="147"/>
        <end position="159"/>
    </location>
</feature>
<proteinExistence type="predicted"/>
<dbReference type="Proteomes" id="UP000317650">
    <property type="component" value="Chromosome 10"/>
</dbReference>
<sequence length="179" mass="20113">MEIGSSLFKMYRSLKPNCQKKGNTKVLDKGDRPAGLGAAADVVELETHEGLHERALPVGLVPHHQHRRYLEGRLELLCQPVKLVVRLVELPGVRRGGFLFLLLILLLLLLLHRRQRGRRLFASSGLPPLGSSALPHGLRRRLGVRKRNGESRQEEERPRGRAIAWAGIKAEKKRRGASK</sequence>
<reference evidence="3 4" key="1">
    <citation type="journal article" date="2019" name="Nat. Plants">
        <title>Genome sequencing of Musa balbisiana reveals subgenome evolution and function divergence in polyploid bananas.</title>
        <authorList>
            <person name="Yao X."/>
        </authorList>
    </citation>
    <scope>NUCLEOTIDE SEQUENCE [LARGE SCALE GENOMIC DNA]</scope>
    <source>
        <strain evidence="4">cv. DH-PKW</strain>
        <tissue evidence="3">Leaves</tissue>
    </source>
</reference>
<evidence type="ECO:0000313" key="4">
    <source>
        <dbReference type="Proteomes" id="UP000317650"/>
    </source>
</evidence>
<keyword evidence="2" id="KW-0472">Membrane</keyword>
<keyword evidence="2" id="KW-0812">Transmembrane</keyword>
<keyword evidence="4" id="KW-1185">Reference proteome</keyword>
<gene>
    <name evidence="3" type="ORF">C4D60_Mb10t14010</name>
</gene>
<comment type="caution">
    <text evidence="3">The sequence shown here is derived from an EMBL/GenBank/DDBJ whole genome shotgun (WGS) entry which is preliminary data.</text>
</comment>
<name>A0A4S8IWY1_MUSBA</name>
<feature type="transmembrane region" description="Helical" evidence="2">
    <location>
        <begin position="92"/>
        <end position="111"/>
    </location>
</feature>
<accession>A0A4S8IWY1</accession>
<evidence type="ECO:0000313" key="3">
    <source>
        <dbReference type="EMBL" id="THU53400.1"/>
    </source>
</evidence>
<protein>
    <submittedName>
        <fullName evidence="3">Uncharacterized protein</fullName>
    </submittedName>
</protein>